<dbReference type="PATRIC" id="fig|1195763.3.peg.45"/>
<accession>A0A0J1K5A5</accession>
<dbReference type="Pfam" id="PF01569">
    <property type="entry name" value="PAP2"/>
    <property type="match status" value="1"/>
</dbReference>
<dbReference type="InterPro" id="IPR036938">
    <property type="entry name" value="PAP2/HPO_sf"/>
</dbReference>
<feature type="domain" description="Phosphatidic acid phosphatase type 2/haloperoxidase" evidence="2">
    <location>
        <begin position="61"/>
        <end position="158"/>
    </location>
</feature>
<gene>
    <name evidence="3" type="ORF">ABT56_00205</name>
</gene>
<evidence type="ECO:0000313" key="4">
    <source>
        <dbReference type="Proteomes" id="UP000036097"/>
    </source>
</evidence>
<evidence type="ECO:0000313" key="3">
    <source>
        <dbReference type="EMBL" id="KLV09552.1"/>
    </source>
</evidence>
<dbReference type="InterPro" id="IPR000326">
    <property type="entry name" value="PAP2/HPO"/>
</dbReference>
<dbReference type="RefSeq" id="WP_047876840.1">
    <property type="nucleotide sequence ID" value="NZ_LDOT01000001.1"/>
</dbReference>
<feature type="chain" id="PRO_5005253992" description="Phosphatidic acid phosphatase type 2/haloperoxidase domain-containing protein" evidence="1">
    <location>
        <begin position="24"/>
        <end position="429"/>
    </location>
</feature>
<sequence length="429" mass="46583">MKAGLVSLTVAASLVTAGVQANAITDSVDDSMVVAGDAIQILLPATGLFAAWMHDDAEGAKQLAYSTLSAQLAIHGLKKGVGRRRPNDSSWNSFPSGHTGAAFSGAAFLQSRYGSAWGSPAYAAATFVGYSRMHGNRHFAGDVIAGAGIAFLTNQYFVSPHRADGVYFNAMPTADGFAVGMTVTNQAFEPTGGKGSRAVMQHQGAKKNRFELGMGFNLADSAGHFGARSYLEGTGAVDKYQPFAYINYQRDLDNGNFLELEFNPNETRRRGEVSRNFSLDGHEYKTGEDIYAQFRHWMLGASLYKNVYDGDALKMDVGLGGYLHMVSVGVDKEQGGQYADSTTWSFLPSLTAQTRYMLTDDLYLSGSGQAQYWDDNSYFNVDAGVGYQLSPNWEAGLKYTYIKSKLDNNLVDKTNYDGRSIVLSISTRF</sequence>
<dbReference type="CDD" id="cd03394">
    <property type="entry name" value="PAP2_like_5"/>
    <property type="match status" value="1"/>
</dbReference>
<dbReference type="STRING" id="1195763.ABT56_00205"/>
<dbReference type="EMBL" id="LDOT01000001">
    <property type="protein sequence ID" value="KLV09552.1"/>
    <property type="molecule type" value="Genomic_DNA"/>
</dbReference>
<reference evidence="3 4" key="1">
    <citation type="submission" date="2015-05" db="EMBL/GenBank/DDBJ databases">
        <title>Photobacterium galathea sp. nov.</title>
        <authorList>
            <person name="Machado H."/>
            <person name="Gram L."/>
        </authorList>
    </citation>
    <scope>NUCLEOTIDE SEQUENCE [LARGE SCALE GENOMIC DNA]</scope>
    <source>
        <strain evidence="3 4">CGMCC 1.12159</strain>
    </source>
</reference>
<dbReference type="Gene3D" id="1.20.144.10">
    <property type="entry name" value="Phosphatidic acid phosphatase type 2/haloperoxidase"/>
    <property type="match status" value="1"/>
</dbReference>
<proteinExistence type="predicted"/>
<dbReference type="SUPFAM" id="SSF56925">
    <property type="entry name" value="OMPA-like"/>
    <property type="match status" value="1"/>
</dbReference>
<feature type="signal peptide" evidence="1">
    <location>
        <begin position="1"/>
        <end position="23"/>
    </location>
</feature>
<dbReference type="SMART" id="SM00014">
    <property type="entry name" value="acidPPc"/>
    <property type="match status" value="1"/>
</dbReference>
<keyword evidence="4" id="KW-1185">Reference proteome</keyword>
<dbReference type="OrthoDB" id="9773582at2"/>
<name>A0A0J1K5A5_9GAMM</name>
<evidence type="ECO:0000259" key="2">
    <source>
        <dbReference type="SMART" id="SM00014"/>
    </source>
</evidence>
<dbReference type="AlphaFoldDB" id="A0A0J1K5A5"/>
<dbReference type="SUPFAM" id="SSF48317">
    <property type="entry name" value="Acid phosphatase/Vanadium-dependent haloperoxidase"/>
    <property type="match status" value="1"/>
</dbReference>
<keyword evidence="1" id="KW-0732">Signal</keyword>
<evidence type="ECO:0000256" key="1">
    <source>
        <dbReference type="SAM" id="SignalP"/>
    </source>
</evidence>
<dbReference type="InterPro" id="IPR011250">
    <property type="entry name" value="OMP/PagP_B-barrel"/>
</dbReference>
<dbReference type="Proteomes" id="UP000036097">
    <property type="component" value="Unassembled WGS sequence"/>
</dbReference>
<organism evidence="3 4">
    <name type="scientific">Photobacterium aquae</name>
    <dbReference type="NCBI Taxonomy" id="1195763"/>
    <lineage>
        <taxon>Bacteria</taxon>
        <taxon>Pseudomonadati</taxon>
        <taxon>Pseudomonadota</taxon>
        <taxon>Gammaproteobacteria</taxon>
        <taxon>Vibrionales</taxon>
        <taxon>Vibrionaceae</taxon>
        <taxon>Photobacterium</taxon>
    </lineage>
</organism>
<comment type="caution">
    <text evidence="3">The sequence shown here is derived from an EMBL/GenBank/DDBJ whole genome shotgun (WGS) entry which is preliminary data.</text>
</comment>
<protein>
    <recommendedName>
        <fullName evidence="2">Phosphatidic acid phosphatase type 2/haloperoxidase domain-containing protein</fullName>
    </recommendedName>
</protein>